<evidence type="ECO:0000259" key="2">
    <source>
        <dbReference type="Pfam" id="PF22741"/>
    </source>
</evidence>
<keyword evidence="1" id="KW-1133">Transmembrane helix</keyword>
<evidence type="ECO:0000256" key="1">
    <source>
        <dbReference type="SAM" id="Phobius"/>
    </source>
</evidence>
<keyword evidence="1" id="KW-0472">Membrane</keyword>
<name>A0A7Z0VLE7_9GAMM</name>
<dbReference type="Gene3D" id="3.90.190.10">
    <property type="entry name" value="Protein tyrosine phosphatase superfamily"/>
    <property type="match status" value="1"/>
</dbReference>
<evidence type="ECO:0000313" key="4">
    <source>
        <dbReference type="Proteomes" id="UP000094769"/>
    </source>
</evidence>
<reference evidence="3 4" key="1">
    <citation type="submission" date="2016-06" db="EMBL/GenBank/DDBJ databases">
        <title>Genome sequence of endosymbiont of Candidatus Endolucinida thiodiazotropha.</title>
        <authorList>
            <person name="Poehlein A."/>
            <person name="Koenig S."/>
            <person name="Heiden S.E."/>
            <person name="Thuermer A."/>
            <person name="Voget S."/>
            <person name="Daniel R."/>
            <person name="Markert S."/>
            <person name="Gros O."/>
            <person name="Schweder T."/>
        </authorList>
    </citation>
    <scope>NUCLEOTIDE SEQUENCE [LARGE SCALE GENOMIC DNA]</scope>
    <source>
        <strain evidence="3 4">COS</strain>
    </source>
</reference>
<protein>
    <recommendedName>
        <fullName evidence="2">DSP-PTPase phosphatase fused to NAD+ Kinase domain-containing protein</fullName>
    </recommendedName>
</protein>
<dbReference type="AlphaFoldDB" id="A0A7Z0VLE7"/>
<evidence type="ECO:0000313" key="3">
    <source>
        <dbReference type="EMBL" id="ODJ87319.1"/>
    </source>
</evidence>
<dbReference type="Proteomes" id="UP000094769">
    <property type="component" value="Unassembled WGS sequence"/>
</dbReference>
<dbReference type="InterPro" id="IPR055214">
    <property type="entry name" value="PTP-NADK"/>
</dbReference>
<keyword evidence="4" id="KW-1185">Reference proteome</keyword>
<organism evidence="3 4">
    <name type="scientific">Candidatus Thiodiazotropha endolucinida</name>
    <dbReference type="NCBI Taxonomy" id="1655433"/>
    <lineage>
        <taxon>Bacteria</taxon>
        <taxon>Pseudomonadati</taxon>
        <taxon>Pseudomonadota</taxon>
        <taxon>Gammaproteobacteria</taxon>
        <taxon>Chromatiales</taxon>
        <taxon>Sedimenticolaceae</taxon>
        <taxon>Candidatus Thiodiazotropha</taxon>
    </lineage>
</organism>
<accession>A0A7Z0VLE7</accession>
<dbReference type="Pfam" id="PF22741">
    <property type="entry name" value="PTP-NADK"/>
    <property type="match status" value="1"/>
</dbReference>
<keyword evidence="1" id="KW-0812">Transmembrane</keyword>
<gene>
    <name evidence="3" type="ORF">CODIS_25710</name>
</gene>
<proteinExistence type="predicted"/>
<feature type="domain" description="DSP-PTPase phosphatase fused to NAD+ Kinase" evidence="2">
    <location>
        <begin position="107"/>
        <end position="186"/>
    </location>
</feature>
<feature type="transmembrane region" description="Helical" evidence="1">
    <location>
        <begin position="20"/>
        <end position="41"/>
    </location>
</feature>
<dbReference type="InterPro" id="IPR029021">
    <property type="entry name" value="Prot-tyrosine_phosphatase-like"/>
</dbReference>
<dbReference type="EMBL" id="MARB01000013">
    <property type="protein sequence ID" value="ODJ87319.1"/>
    <property type="molecule type" value="Genomic_DNA"/>
</dbReference>
<comment type="caution">
    <text evidence="3">The sequence shown here is derived from an EMBL/GenBank/DDBJ whole genome shotgun (WGS) entry which is preliminary data.</text>
</comment>
<sequence length="226" mass="24984">MGFNAIYSIVKAYSTKDSFILFLIYIMLMTPGHVSACGWWGDGEVNRDDNEVITTPDGRVLPHILNHHSSKLPGRMGYGIAIPDPGRAIPYLQATMGRPLNRIAELSAFGFKTVIDVGTSEKSAGLHRMETEALGMRYISIPVDGNLPSREQVEYFTQHVIDASHGMLLVYAPRSELLGTMWAAYRMNLGAPVGFAVNEGRELGMLPDQEIALRNRYGSKKDPETP</sequence>